<proteinExistence type="predicted"/>
<evidence type="ECO:0000313" key="2">
    <source>
        <dbReference type="EMBL" id="KIL56173.1"/>
    </source>
</evidence>
<dbReference type="EMBL" id="KN818441">
    <property type="protein sequence ID" value="KIL56173.1"/>
    <property type="molecule type" value="Genomic_DNA"/>
</dbReference>
<organism evidence="2 3">
    <name type="scientific">Amanita muscaria (strain Koide BX008)</name>
    <dbReference type="NCBI Taxonomy" id="946122"/>
    <lineage>
        <taxon>Eukaryota</taxon>
        <taxon>Fungi</taxon>
        <taxon>Dikarya</taxon>
        <taxon>Basidiomycota</taxon>
        <taxon>Agaricomycotina</taxon>
        <taxon>Agaricomycetes</taxon>
        <taxon>Agaricomycetidae</taxon>
        <taxon>Agaricales</taxon>
        <taxon>Pluteineae</taxon>
        <taxon>Amanitaceae</taxon>
        <taxon>Amanita</taxon>
    </lineage>
</organism>
<name>A0A0C2WJ56_AMAMK</name>
<dbReference type="HOGENOM" id="CLU_1758340_0_0_1"/>
<accession>A0A0C2WJ56</accession>
<evidence type="ECO:0000256" key="1">
    <source>
        <dbReference type="SAM" id="MobiDB-lite"/>
    </source>
</evidence>
<dbReference type="AlphaFoldDB" id="A0A0C2WJ56"/>
<feature type="compositionally biased region" description="Polar residues" evidence="1">
    <location>
        <begin position="48"/>
        <end position="58"/>
    </location>
</feature>
<gene>
    <name evidence="2" type="ORF">M378DRAFT_17317</name>
</gene>
<dbReference type="InParanoid" id="A0A0C2WJ56"/>
<evidence type="ECO:0000313" key="3">
    <source>
        <dbReference type="Proteomes" id="UP000054549"/>
    </source>
</evidence>
<dbReference type="Proteomes" id="UP000054549">
    <property type="component" value="Unassembled WGS sequence"/>
</dbReference>
<reference evidence="2 3" key="1">
    <citation type="submission" date="2014-04" db="EMBL/GenBank/DDBJ databases">
        <title>Evolutionary Origins and Diversification of the Mycorrhizal Mutualists.</title>
        <authorList>
            <consortium name="DOE Joint Genome Institute"/>
            <consortium name="Mycorrhizal Genomics Consortium"/>
            <person name="Kohler A."/>
            <person name="Kuo A."/>
            <person name="Nagy L.G."/>
            <person name="Floudas D."/>
            <person name="Copeland A."/>
            <person name="Barry K.W."/>
            <person name="Cichocki N."/>
            <person name="Veneault-Fourrey C."/>
            <person name="LaButti K."/>
            <person name="Lindquist E.A."/>
            <person name="Lipzen A."/>
            <person name="Lundell T."/>
            <person name="Morin E."/>
            <person name="Murat C."/>
            <person name="Riley R."/>
            <person name="Ohm R."/>
            <person name="Sun H."/>
            <person name="Tunlid A."/>
            <person name="Henrissat B."/>
            <person name="Grigoriev I.V."/>
            <person name="Hibbett D.S."/>
            <person name="Martin F."/>
        </authorList>
    </citation>
    <scope>NUCLEOTIDE SEQUENCE [LARGE SCALE GENOMIC DNA]</scope>
    <source>
        <strain evidence="2 3">Koide BX008</strain>
    </source>
</reference>
<keyword evidence="3" id="KW-1185">Reference proteome</keyword>
<protein>
    <submittedName>
        <fullName evidence="2">Uncharacterized protein</fullName>
    </submittedName>
</protein>
<sequence length="148" mass="16190">MLVLFLLQDDHHEKPYSDPSEILPLLYGAMSPSSTAVPSVDITPPSPTRTSLVSSVNRPSDPTTPPKPSATSPTTLQVQDTPLVIKQSGTTAHTSLTDPRARLRNARLAKEAYGHFVGPISAKQFYHYYVPKKAGLEEFPFDSDKAKM</sequence>
<feature type="region of interest" description="Disordered" evidence="1">
    <location>
        <begin position="33"/>
        <end position="80"/>
    </location>
</feature>